<gene>
    <name evidence="2" type="ORF">PFISCL1PPCAC_24276</name>
</gene>
<proteinExistence type="predicted"/>
<feature type="compositionally biased region" description="Low complexity" evidence="1">
    <location>
        <begin position="805"/>
        <end position="832"/>
    </location>
</feature>
<keyword evidence="3" id="KW-1185">Reference proteome</keyword>
<comment type="caution">
    <text evidence="2">The sequence shown here is derived from an EMBL/GenBank/DDBJ whole genome shotgun (WGS) entry which is preliminary data.</text>
</comment>
<dbReference type="EMBL" id="BTSY01000006">
    <property type="protein sequence ID" value="GMT32979.1"/>
    <property type="molecule type" value="Genomic_DNA"/>
</dbReference>
<feature type="region of interest" description="Disordered" evidence="1">
    <location>
        <begin position="805"/>
        <end position="856"/>
    </location>
</feature>
<feature type="compositionally biased region" description="Basic residues" evidence="1">
    <location>
        <begin position="765"/>
        <end position="782"/>
    </location>
</feature>
<name>A0AAV5WTG1_9BILA</name>
<dbReference type="Proteomes" id="UP001432322">
    <property type="component" value="Unassembled WGS sequence"/>
</dbReference>
<sequence>MPSTSQASRVSRDENQCSSITIHEPETDVEKSIRRQLLAKFPGTATINITEDKLRPHRDNFELTHQNGQPTRIFRSQEILVRMLKEILNNTTGKSKFGGKFKIAIGRKPQYIDRVRNERQMKELNARPKVSTAAPRSSAPLSTTNSAQKVVHLPTTNIDMLAMLRHQSKLNLDNSRFKKWREAGESPLVLDGNEKKRIIDLSRMLCHRHPLHSKLYLVLLEFLRDIPPNNRDEFTCLTGKVENKEMSVDEARRKVVDLIQKREYGHAESDNSTYKERIASLNGKKKHFMSASDRSAYRTHTRIETARMYGVTDDNREEREWDFKTATHNEKMRAYESMRLRKMRREDAKKKFAKVWKKVEKLPPLAEERAIVNLRAVFDGALSGPHETPLDRLEALNRMESPSEKERSEWDNVREDARRNKKMVPSGLPTADPKVYPVIANRTGIAPKATFESFDDDEDEGQDDIEFDNYIMELDDEMQREKMSMDKNHSVSTTVESAMEKQIDPRIEESIESPKERMDDKEEKDHRVLPTKEDDGEKETSEGLEDDARVEQITIDEETGDFETIDDPEPIGETGEDVGIPPTPTPINIQDPDQNPAIDVKLTVAQSAISVALAQVIAPIPMVPDDTLDHAQQPPATVSYSVSASKLLEITLDDYTPGKEEEAAEKVVAEPPNPVAAVSPVELISTPPIEEEDELIIVDDDEIEMIEKEKEEREAMETKQEMLETIDEDGEGDTIPYVEGAATSKGTDSPIDFSSMVEKADKTEKKLKKRVKNPLNRRKKKSPSVASSHTSEDDIFAASALISLSQGSSPSESPLLSPNLTRSLSTSSNSPPHRIMASSGSTHSNTTPAQPSPLVTTPCFTTAKNVSPITTVVTATVSGPSQTESPQLSPSRLPGVGYFDSLSVKVFDPLKPLQVPSSIPSAPLLITPSEPLLSIQSSTAAVDVAPGRSASPPPTTSPMSSETAATADTTSLRMEYKAPP</sequence>
<feature type="non-terminal residue" evidence="2">
    <location>
        <position position="980"/>
    </location>
</feature>
<evidence type="ECO:0000313" key="2">
    <source>
        <dbReference type="EMBL" id="GMT32979.1"/>
    </source>
</evidence>
<feature type="region of interest" description="Disordered" evidence="1">
    <location>
        <begin position="725"/>
        <end position="792"/>
    </location>
</feature>
<feature type="region of interest" description="Disordered" evidence="1">
    <location>
        <begin position="122"/>
        <end position="147"/>
    </location>
</feature>
<feature type="region of interest" description="Disordered" evidence="1">
    <location>
        <begin position="483"/>
        <end position="594"/>
    </location>
</feature>
<feature type="compositionally biased region" description="Low complexity" evidence="1">
    <location>
        <begin position="957"/>
        <end position="971"/>
    </location>
</feature>
<protein>
    <submittedName>
        <fullName evidence="2">Uncharacterized protein</fullName>
    </submittedName>
</protein>
<dbReference type="AlphaFoldDB" id="A0AAV5WTG1"/>
<feature type="compositionally biased region" description="Basic and acidic residues" evidence="1">
    <location>
        <begin position="498"/>
        <end position="550"/>
    </location>
</feature>
<accession>A0AAV5WTG1</accession>
<feature type="compositionally biased region" description="Acidic residues" evidence="1">
    <location>
        <begin position="554"/>
        <end position="576"/>
    </location>
</feature>
<feature type="region of interest" description="Disordered" evidence="1">
    <location>
        <begin position="940"/>
        <end position="980"/>
    </location>
</feature>
<evidence type="ECO:0000256" key="1">
    <source>
        <dbReference type="SAM" id="MobiDB-lite"/>
    </source>
</evidence>
<organism evidence="2 3">
    <name type="scientific">Pristionchus fissidentatus</name>
    <dbReference type="NCBI Taxonomy" id="1538716"/>
    <lineage>
        <taxon>Eukaryota</taxon>
        <taxon>Metazoa</taxon>
        <taxon>Ecdysozoa</taxon>
        <taxon>Nematoda</taxon>
        <taxon>Chromadorea</taxon>
        <taxon>Rhabditida</taxon>
        <taxon>Rhabditina</taxon>
        <taxon>Diplogasteromorpha</taxon>
        <taxon>Diplogasteroidea</taxon>
        <taxon>Neodiplogasteridae</taxon>
        <taxon>Pristionchus</taxon>
    </lineage>
</organism>
<feature type="compositionally biased region" description="Polar residues" evidence="1">
    <location>
        <begin position="838"/>
        <end position="856"/>
    </location>
</feature>
<feature type="region of interest" description="Disordered" evidence="1">
    <location>
        <begin position="1"/>
        <end position="28"/>
    </location>
</feature>
<evidence type="ECO:0000313" key="3">
    <source>
        <dbReference type="Proteomes" id="UP001432322"/>
    </source>
</evidence>
<reference evidence="2" key="1">
    <citation type="submission" date="2023-10" db="EMBL/GenBank/DDBJ databases">
        <title>Genome assembly of Pristionchus species.</title>
        <authorList>
            <person name="Yoshida K."/>
            <person name="Sommer R.J."/>
        </authorList>
    </citation>
    <scope>NUCLEOTIDE SEQUENCE</scope>
    <source>
        <strain evidence="2">RS5133</strain>
    </source>
</reference>